<organism evidence="15 16">
    <name type="scientific">Lachnoanaerobaculum saburreum</name>
    <dbReference type="NCBI Taxonomy" id="467210"/>
    <lineage>
        <taxon>Bacteria</taxon>
        <taxon>Bacillati</taxon>
        <taxon>Bacillota</taxon>
        <taxon>Clostridia</taxon>
        <taxon>Lachnospirales</taxon>
        <taxon>Lachnospiraceae</taxon>
        <taxon>Lachnoanaerobaculum</taxon>
    </lineage>
</organism>
<dbReference type="CDD" id="cd09112">
    <property type="entry name" value="PLDc_CLS_2"/>
    <property type="match status" value="1"/>
</dbReference>
<gene>
    <name evidence="15" type="ORF">HMPREF1866_02644</name>
</gene>
<feature type="active site" evidence="12">
    <location>
        <position position="225"/>
    </location>
</feature>
<dbReference type="OrthoDB" id="9762009at2"/>
<dbReference type="GO" id="GO:0032049">
    <property type="term" value="P:cardiolipin biosynthetic process"/>
    <property type="evidence" value="ECO:0007669"/>
    <property type="project" value="UniProtKB-UniRule"/>
</dbReference>
<evidence type="ECO:0000256" key="13">
    <source>
        <dbReference type="NCBIfam" id="TIGR04265"/>
    </source>
</evidence>
<comment type="catalytic activity">
    <reaction evidence="12">
        <text>2 a 1,2-diacyl-sn-glycero-3-phospho-(1'-sn-glycerol) = a cardiolipin + glycerol</text>
        <dbReference type="Rhea" id="RHEA:31451"/>
        <dbReference type="ChEBI" id="CHEBI:17754"/>
        <dbReference type="ChEBI" id="CHEBI:62237"/>
        <dbReference type="ChEBI" id="CHEBI:64716"/>
    </reaction>
</comment>
<keyword evidence="5 12" id="KW-0812">Transmembrane</keyword>
<comment type="function">
    <text evidence="12">Catalyzes the reversible phosphatidyl group transfer from one phosphatidylglycerol molecule to another to form cardiolipin (CL) (diphosphatidylglycerol) and glycerol.</text>
</comment>
<keyword evidence="11 12" id="KW-1208">Phospholipid metabolism</keyword>
<evidence type="ECO:0000256" key="11">
    <source>
        <dbReference type="ARBA" id="ARBA00023264"/>
    </source>
</evidence>
<keyword evidence="7 12" id="KW-1133">Transmembrane helix</keyword>
<dbReference type="InterPro" id="IPR001736">
    <property type="entry name" value="PLipase_D/transphosphatidylase"/>
</dbReference>
<protein>
    <recommendedName>
        <fullName evidence="12 13">Cardiolipin synthase</fullName>
        <shortName evidence="12">CL synthase</shortName>
        <ecNumber evidence="12 13">2.7.8.-</ecNumber>
    </recommendedName>
</protein>
<evidence type="ECO:0000256" key="6">
    <source>
        <dbReference type="ARBA" id="ARBA00022737"/>
    </source>
</evidence>
<feature type="active site" evidence="12">
    <location>
        <position position="410"/>
    </location>
</feature>
<keyword evidence="9 12" id="KW-0472">Membrane</keyword>
<dbReference type="Pfam" id="PF13396">
    <property type="entry name" value="PLDc_N"/>
    <property type="match status" value="1"/>
</dbReference>
<feature type="active site" evidence="12">
    <location>
        <position position="232"/>
    </location>
</feature>
<dbReference type="GO" id="GO:0008808">
    <property type="term" value="F:cardiolipin synthase activity"/>
    <property type="evidence" value="ECO:0007669"/>
    <property type="project" value="UniProtKB-UniRule"/>
</dbReference>
<feature type="transmembrane region" description="Helical" evidence="12">
    <location>
        <begin position="12"/>
        <end position="31"/>
    </location>
</feature>
<evidence type="ECO:0000256" key="4">
    <source>
        <dbReference type="ARBA" id="ARBA00022679"/>
    </source>
</evidence>
<feature type="domain" description="PLD phosphodiesterase" evidence="14">
    <location>
        <begin position="405"/>
        <end position="432"/>
    </location>
</feature>
<dbReference type="InterPro" id="IPR022924">
    <property type="entry name" value="Cardiolipin_synthase"/>
</dbReference>
<dbReference type="EC" id="2.7.8.-" evidence="12 13"/>
<keyword evidence="3 12" id="KW-0444">Lipid biosynthesis</keyword>
<dbReference type="Proteomes" id="UP000070394">
    <property type="component" value="Unassembled WGS sequence"/>
</dbReference>
<dbReference type="GO" id="GO:0005886">
    <property type="term" value="C:plasma membrane"/>
    <property type="evidence" value="ECO:0007669"/>
    <property type="project" value="UniProtKB-SubCell"/>
</dbReference>
<comment type="caution">
    <text evidence="15">The sequence shown here is derived from an EMBL/GenBank/DDBJ whole genome shotgun (WGS) entry which is preliminary data.</text>
</comment>
<dbReference type="NCBIfam" id="TIGR04265">
    <property type="entry name" value="bac_cardiolipin"/>
    <property type="match status" value="1"/>
</dbReference>
<dbReference type="PROSITE" id="PS50035">
    <property type="entry name" value="PLD"/>
    <property type="match status" value="2"/>
</dbReference>
<dbReference type="AlphaFoldDB" id="A0A133ZDQ6"/>
<reference evidence="16" key="1">
    <citation type="submission" date="2016-01" db="EMBL/GenBank/DDBJ databases">
        <authorList>
            <person name="Mitreva M."/>
            <person name="Pepin K.H."/>
            <person name="Mihindukulasuriya K.A."/>
            <person name="Fulton R."/>
            <person name="Fronick C."/>
            <person name="O'Laughlin M."/>
            <person name="Miner T."/>
            <person name="Herter B."/>
            <person name="Rosa B.A."/>
            <person name="Cordes M."/>
            <person name="Tomlinson C."/>
            <person name="Wollam A."/>
            <person name="Palsikar V.B."/>
            <person name="Mardis E.R."/>
            <person name="Wilson R.K."/>
        </authorList>
    </citation>
    <scope>NUCLEOTIDE SEQUENCE [LARGE SCALE GENOMIC DNA]</scope>
    <source>
        <strain evidence="16">DNF00896</strain>
    </source>
</reference>
<keyword evidence="6" id="KW-0677">Repeat</keyword>
<dbReference type="Gene3D" id="3.30.870.10">
    <property type="entry name" value="Endonuclease Chain A"/>
    <property type="match status" value="2"/>
</dbReference>
<feature type="active site" evidence="12">
    <location>
        <position position="412"/>
    </location>
</feature>
<evidence type="ECO:0000313" key="16">
    <source>
        <dbReference type="Proteomes" id="UP000070394"/>
    </source>
</evidence>
<evidence type="ECO:0000313" key="15">
    <source>
        <dbReference type="EMBL" id="KXB53572.1"/>
    </source>
</evidence>
<evidence type="ECO:0000256" key="12">
    <source>
        <dbReference type="HAMAP-Rule" id="MF_01916"/>
    </source>
</evidence>
<evidence type="ECO:0000256" key="1">
    <source>
        <dbReference type="ARBA" id="ARBA00004651"/>
    </source>
</evidence>
<evidence type="ECO:0000256" key="10">
    <source>
        <dbReference type="ARBA" id="ARBA00023209"/>
    </source>
</evidence>
<feature type="transmembrane region" description="Helical" evidence="12">
    <location>
        <begin position="37"/>
        <end position="58"/>
    </location>
</feature>
<feature type="active site" evidence="12">
    <location>
        <position position="417"/>
    </location>
</feature>
<sequence>MFDFFRTGHIAFVHLFYINLVLSIVIVFFQRREPRAVWTWLLALNFLPVVGIILYLLIGQDYRKSKMFKIKNVEDSISKAAIKQEKFFANNDRVLNDPYTKKYQRQMQYNLISGGSLMTMKNTLKIFNDGNDKFDALIEDIKNAKEYIHLQYYIIKNDYLFRNISRELIKKADEGVEVRVLFDGMGGRFMSKKLLDNMKAHKIKIGVFFPAALGKINFRINYRNHRKIAVIDGKIGYVGGFNIGKEYVDGSKKFGHWRDTHLRIVGEAVNGLELRFGLDWNYATKEDIFNSDKYFKPLEEMNILPKNGDDVLRMQIISSGPDSETKLIRDNYIEIINNAKDHVYIHTPYFIPDEAFMSALNVAARSGVDVRLMIPCMPDHPFVYSATLSWAGTLLEAGGKVYTYERGFLHAKSVMADGKVACVGTANMDIRSFELNFEVNAMIYDEEVTTELEDNFMRDIYDSEEYTFDMYKNRSLLQRIKEQVSRLLSPLL</sequence>
<dbReference type="CDD" id="cd09110">
    <property type="entry name" value="PLDc_CLS_1"/>
    <property type="match status" value="1"/>
</dbReference>
<comment type="subcellular location">
    <subcellularLocation>
        <location evidence="1 12">Cell membrane</location>
        <topology evidence="1 12">Multi-pass membrane protein</topology>
    </subcellularLocation>
</comment>
<dbReference type="PANTHER" id="PTHR21248:SF22">
    <property type="entry name" value="PHOSPHOLIPASE D"/>
    <property type="match status" value="1"/>
</dbReference>
<keyword evidence="16" id="KW-1185">Reference proteome</keyword>
<dbReference type="SUPFAM" id="SSF56024">
    <property type="entry name" value="Phospholipase D/nuclease"/>
    <property type="match status" value="2"/>
</dbReference>
<dbReference type="PATRIC" id="fig|467210.3.peg.2619"/>
<evidence type="ECO:0000256" key="5">
    <source>
        <dbReference type="ARBA" id="ARBA00022692"/>
    </source>
</evidence>
<evidence type="ECO:0000256" key="8">
    <source>
        <dbReference type="ARBA" id="ARBA00023098"/>
    </source>
</evidence>
<keyword evidence="4 12" id="KW-0808">Transferase</keyword>
<evidence type="ECO:0000259" key="14">
    <source>
        <dbReference type="PROSITE" id="PS50035"/>
    </source>
</evidence>
<keyword evidence="10 12" id="KW-0594">Phospholipid biosynthesis</keyword>
<evidence type="ECO:0000256" key="7">
    <source>
        <dbReference type="ARBA" id="ARBA00022989"/>
    </source>
</evidence>
<dbReference type="PANTHER" id="PTHR21248">
    <property type="entry name" value="CARDIOLIPIN SYNTHASE"/>
    <property type="match status" value="1"/>
</dbReference>
<name>A0A133ZDQ6_9FIRM</name>
<dbReference type="InterPro" id="IPR025202">
    <property type="entry name" value="PLD-like_dom"/>
</dbReference>
<dbReference type="STRING" id="467210.HMPREF1866_02644"/>
<feature type="domain" description="PLD phosphodiesterase" evidence="14">
    <location>
        <begin position="220"/>
        <end position="247"/>
    </location>
</feature>
<dbReference type="SMART" id="SM00155">
    <property type="entry name" value="PLDc"/>
    <property type="match status" value="2"/>
</dbReference>
<dbReference type="HAMAP" id="MF_01916">
    <property type="entry name" value="Cardiolipin_synth_Cls"/>
    <property type="match status" value="1"/>
</dbReference>
<feature type="active site" evidence="12">
    <location>
        <position position="227"/>
    </location>
</feature>
<evidence type="ECO:0000256" key="9">
    <source>
        <dbReference type="ARBA" id="ARBA00023136"/>
    </source>
</evidence>
<proteinExistence type="inferred from homology"/>
<dbReference type="FunFam" id="3.30.870.10:FF:000014">
    <property type="entry name" value="Cardiolipin synthase"/>
    <property type="match status" value="1"/>
</dbReference>
<dbReference type="InterPro" id="IPR030874">
    <property type="entry name" value="Cardiolipin_synth_Firmi"/>
</dbReference>
<keyword evidence="8 12" id="KW-0443">Lipid metabolism</keyword>
<dbReference type="RefSeq" id="WP_009445916.1">
    <property type="nucleotide sequence ID" value="NZ_KQ959848.1"/>
</dbReference>
<evidence type="ECO:0000256" key="3">
    <source>
        <dbReference type="ARBA" id="ARBA00022516"/>
    </source>
</evidence>
<dbReference type="InterPro" id="IPR027379">
    <property type="entry name" value="CLS_N"/>
</dbReference>
<evidence type="ECO:0000256" key="2">
    <source>
        <dbReference type="ARBA" id="ARBA00022475"/>
    </source>
</evidence>
<dbReference type="Pfam" id="PF13091">
    <property type="entry name" value="PLDc_2"/>
    <property type="match status" value="2"/>
</dbReference>
<comment type="similarity">
    <text evidence="12">Belongs to the phospholipase D family. Cardiolipin synthase subfamily.</text>
</comment>
<dbReference type="EMBL" id="LSDA01000140">
    <property type="protein sequence ID" value="KXB53572.1"/>
    <property type="molecule type" value="Genomic_DNA"/>
</dbReference>
<keyword evidence="2 12" id="KW-1003">Cell membrane</keyword>
<accession>A0A133ZDQ6</accession>